<dbReference type="RefSeq" id="WP_001039316.1">
    <property type="nucleotide sequence ID" value="NZ_QONN01000173.1"/>
</dbReference>
<dbReference type="Proteomes" id="UP000254454">
    <property type="component" value="Unassembled WGS sequence"/>
</dbReference>
<organism evidence="1 2">
    <name type="scientific">Escherichia marmotae</name>
    <dbReference type="NCBI Taxonomy" id="1499973"/>
    <lineage>
        <taxon>Bacteria</taxon>
        <taxon>Pseudomonadati</taxon>
        <taxon>Pseudomonadota</taxon>
        <taxon>Gammaproteobacteria</taxon>
        <taxon>Enterobacterales</taxon>
        <taxon>Enterobacteriaceae</taxon>
        <taxon>Escherichia</taxon>
    </lineage>
</organism>
<gene>
    <name evidence="1" type="ORF">C4A13_03198</name>
</gene>
<dbReference type="EMBL" id="QONO01000296">
    <property type="protein sequence ID" value="RDR20385.1"/>
    <property type="molecule type" value="Genomic_DNA"/>
</dbReference>
<evidence type="ECO:0000313" key="1">
    <source>
        <dbReference type="EMBL" id="RDR20385.1"/>
    </source>
</evidence>
<reference evidence="1 2" key="1">
    <citation type="submission" date="2018-06" db="EMBL/GenBank/DDBJ databases">
        <title>Recombination Drives Gene Content and Phenotype Evolution in Wild Type E. coli Strains.</title>
        <authorList>
            <person name="Field C.M."/>
            <person name="Silander O.K."/>
            <person name="Van Nimwegen E."/>
        </authorList>
    </citation>
    <scope>NUCLEOTIDE SEQUENCE [LARGE SCALE GENOMIC DNA]</scope>
    <source>
        <strain evidence="1 2">SC344</strain>
    </source>
</reference>
<sequence length="406" mass="43694">MNKNVFQTGIRLSLCAAIPGCLLWPLSGLALTVNVNSSAPITQQVAPELKAANRTLSAISETQNQIGAAINANGDKLAAMIEQSTQAIQTQETFARQTERLETARRNFAVPETLCTESASGSAVQVSQQARATQGALKSGSGISDKLAQAYNTPTPPPDQIQFRSATLHSQWCDATDYAAYGGTDLCPSVSDYPGGDKQLSSLLDGAGKPGKTPTLTFEQKQTDAAMTYALNSTPPGAGRQLSKGEVKTTSGKQYIGLLTQYQAILDAAREPQLAMIAASQPDATTRDVLKEVLQVPSAKKFFNDTASDQAKKRGEMSAREFEAFEVGRRYASTDWLSDLQQMDGDNLIRELIRVQSLGNWLLLGLKQEQQKANILAGQQLAIQATEHFRPQLAGKMEQVKAGTVR</sequence>
<protein>
    <recommendedName>
        <fullName evidence="3">Conjugal transfer protein TraW</fullName>
    </recommendedName>
</protein>
<evidence type="ECO:0000313" key="2">
    <source>
        <dbReference type="Proteomes" id="UP000254454"/>
    </source>
</evidence>
<dbReference type="NCBIfam" id="NF033888">
    <property type="entry name" value="conj_TraW"/>
    <property type="match status" value="1"/>
</dbReference>
<comment type="caution">
    <text evidence="1">The sequence shown here is derived from an EMBL/GenBank/DDBJ whole genome shotgun (WGS) entry which is preliminary data.</text>
</comment>
<evidence type="ECO:0008006" key="3">
    <source>
        <dbReference type="Google" id="ProtNLM"/>
    </source>
</evidence>
<accession>A0A370V018</accession>
<name>A0A370V018_9ESCH</name>
<proteinExistence type="predicted"/>
<dbReference type="AlphaFoldDB" id="A0A370V018"/>
<dbReference type="InterPro" id="IPR053782">
    <property type="entry name" value="TraW-like"/>
</dbReference>